<reference evidence="1 2" key="1">
    <citation type="submission" date="2019-01" db="EMBL/GenBank/DDBJ databases">
        <title>Blautia sp. nov. KGMB01111 isolated human feces.</title>
        <authorList>
            <person name="Park J.-E."/>
            <person name="Kim J.-S."/>
            <person name="Park S.-H."/>
        </authorList>
    </citation>
    <scope>NUCLEOTIDE SEQUENCE [LARGE SCALE GENOMIC DNA]</scope>
    <source>
        <strain evidence="1 2">KGMB01111</strain>
    </source>
</reference>
<dbReference type="RefSeq" id="WP_129259747.1">
    <property type="nucleotide sequence ID" value="NZ_SDKC01000002.1"/>
</dbReference>
<dbReference type="AlphaFoldDB" id="A0A4V1NRF0"/>
<name>A0A4V1NRF0_9FIRM</name>
<keyword evidence="2" id="KW-1185">Reference proteome</keyword>
<dbReference type="Proteomes" id="UP000290106">
    <property type="component" value="Unassembled WGS sequence"/>
</dbReference>
<proteinExistence type="predicted"/>
<gene>
    <name evidence="1" type="ORF">ETP43_16780</name>
</gene>
<evidence type="ECO:0000313" key="1">
    <source>
        <dbReference type="EMBL" id="RXS72632.1"/>
    </source>
</evidence>
<comment type="caution">
    <text evidence="1">The sequence shown here is derived from an EMBL/GenBank/DDBJ whole genome shotgun (WGS) entry which is preliminary data.</text>
</comment>
<sequence>MSAEMTYVNEFVARGIVLNIGWNEYRKTILTLLVKERRGNVLKLDINLETKTNVKIGKKDRVIVTGYTRGFNYHNDSLRKDSEVMFFVGTSVEKETTELAKRFGGDIGTFYPEPVFRSFVAGKVIKSIPPTLGNNWAKLIIETAGGGNDMRASRFTLRYYTGGRLPVFDYQEGDVICARLSAYTPEKKINEAKTIRFQNLNVEDIAYLYKSPRKAEKTIALDVDCGLIPAATGLHGFGIQKNEQLANKESVPDVAESREEVTEIENLISGSL</sequence>
<protein>
    <submittedName>
        <fullName evidence="1">Uncharacterized protein</fullName>
    </submittedName>
</protein>
<dbReference type="EMBL" id="SDKC01000002">
    <property type="protein sequence ID" value="RXS72632.1"/>
    <property type="molecule type" value="Genomic_DNA"/>
</dbReference>
<organism evidence="1 2">
    <name type="scientific">Blautia faecicola</name>
    <dbReference type="NCBI Taxonomy" id="2509240"/>
    <lineage>
        <taxon>Bacteria</taxon>
        <taxon>Bacillati</taxon>
        <taxon>Bacillota</taxon>
        <taxon>Clostridia</taxon>
        <taxon>Lachnospirales</taxon>
        <taxon>Lachnospiraceae</taxon>
        <taxon>Blautia</taxon>
    </lineage>
</organism>
<accession>A0A4V1NRF0</accession>
<evidence type="ECO:0000313" key="2">
    <source>
        <dbReference type="Proteomes" id="UP000290106"/>
    </source>
</evidence>